<dbReference type="SUPFAM" id="SSF52540">
    <property type="entry name" value="P-loop containing nucleoside triphosphate hydrolases"/>
    <property type="match status" value="1"/>
</dbReference>
<dbReference type="InterPro" id="IPR050168">
    <property type="entry name" value="AAA_ATPase_domain"/>
</dbReference>
<evidence type="ECO:0000313" key="3">
    <source>
        <dbReference type="Proteomes" id="UP000816034"/>
    </source>
</evidence>
<accession>A0AA88GB72</accession>
<dbReference type="Gene3D" id="3.40.50.300">
    <property type="entry name" value="P-loop containing nucleotide triphosphate hydrolases"/>
    <property type="match status" value="1"/>
</dbReference>
<dbReference type="GeneID" id="68106715"/>
<evidence type="ECO:0000259" key="1">
    <source>
        <dbReference type="SMART" id="SM00382"/>
    </source>
</evidence>
<dbReference type="InterPro" id="IPR003593">
    <property type="entry name" value="AAA+_ATPase"/>
</dbReference>
<dbReference type="CDD" id="cd19481">
    <property type="entry name" value="RecA-like_protease"/>
    <property type="match status" value="1"/>
</dbReference>
<dbReference type="Proteomes" id="UP000816034">
    <property type="component" value="Unassembled WGS sequence"/>
</dbReference>
<feature type="domain" description="AAA+ ATPase" evidence="1">
    <location>
        <begin position="159"/>
        <end position="298"/>
    </location>
</feature>
<dbReference type="GO" id="GO:0005524">
    <property type="term" value="F:ATP binding"/>
    <property type="evidence" value="ECO:0007669"/>
    <property type="project" value="InterPro"/>
</dbReference>
<organism evidence="2 3">
    <name type="scientific">Naegleria lovaniensis</name>
    <name type="common">Amoeba</name>
    <dbReference type="NCBI Taxonomy" id="51637"/>
    <lineage>
        <taxon>Eukaryota</taxon>
        <taxon>Discoba</taxon>
        <taxon>Heterolobosea</taxon>
        <taxon>Tetramitia</taxon>
        <taxon>Eutetramitia</taxon>
        <taxon>Vahlkampfiidae</taxon>
        <taxon>Naegleria</taxon>
    </lineage>
</organism>
<comment type="caution">
    <text evidence="2">The sequence shown here is derived from an EMBL/GenBank/DDBJ whole genome shotgun (WGS) entry which is preliminary data.</text>
</comment>
<proteinExistence type="predicted"/>
<dbReference type="AlphaFoldDB" id="A0AA88GB72"/>
<sequence>MNWIRIVLEKSGRDPSVMAAAYEKLLKEHWVFTVDDLKEWSERDWSNSSWLPPNAKIVLQEGVNELKTNHHKQYNIKEKKRSQEKQQYAEKAFIAGSLHMIKRYFYYHSKRIDQVPLLSEEAVHFAFEALDYNGLELLDRIKNQFFKAFQYSNTQGVSVPRGLLLYGPPGTGKTTITEHIGDLIGLYQVVPPISSTEVNRSLVGETEKLLLDMCNRATLIPHLAACITIDEIDNLAPKRNDDSNSQGKKDALSILLAVIGGIKDVENLVFLASTNYRNNIDDAFLRRMRGQFFVGRPSPVSRKEFLKKSLPSFSDSLLNYMTALTCNFTGAALKELISDIIVKISDEKPQADTIQKVCVNCAIAICDQFQTLLLGKYNIPALFLKNPNADFNLQIVDGPDLNGKMLVDLSGTSILLRHKFNANNAAIVFMEKNTREACGLIWNLSTSTNKTAQILPYFAQFSVQNNVDFIQLLNMDVLLRSNAFDEKTTKEVLNEKMEEVYQYNKTITIFDLDSLVGISLNQSDSSMGVSNSVHANHSNILTTILHYFMDAHVDTQLNKMRWMVVISSHAFLISMFRELSKFPRLQTEIQL</sequence>
<reference evidence="2 3" key="1">
    <citation type="journal article" date="2018" name="BMC Genomics">
        <title>The genome of Naegleria lovaniensis, the basis for a comparative approach to unravel pathogenicity factors of the human pathogenic amoeba N. fowleri.</title>
        <authorList>
            <person name="Liechti N."/>
            <person name="Schurch N."/>
            <person name="Bruggmann R."/>
            <person name="Wittwer M."/>
        </authorList>
    </citation>
    <scope>NUCLEOTIDE SEQUENCE [LARGE SCALE GENOMIC DNA]</scope>
    <source>
        <strain evidence="2 3">ATCC 30569</strain>
    </source>
</reference>
<dbReference type="PANTHER" id="PTHR23077">
    <property type="entry name" value="AAA-FAMILY ATPASE"/>
    <property type="match status" value="1"/>
</dbReference>
<name>A0AA88GB72_NAELO</name>
<dbReference type="EMBL" id="PYSW02000082">
    <property type="protein sequence ID" value="KAG2370739.1"/>
    <property type="molecule type" value="Genomic_DNA"/>
</dbReference>
<dbReference type="RefSeq" id="XP_044541603.1">
    <property type="nucleotide sequence ID" value="XM_044690230.1"/>
</dbReference>
<dbReference type="GO" id="GO:0016887">
    <property type="term" value="F:ATP hydrolysis activity"/>
    <property type="evidence" value="ECO:0007669"/>
    <property type="project" value="InterPro"/>
</dbReference>
<evidence type="ECO:0000313" key="2">
    <source>
        <dbReference type="EMBL" id="KAG2370739.1"/>
    </source>
</evidence>
<dbReference type="SMART" id="SM00382">
    <property type="entry name" value="AAA"/>
    <property type="match status" value="1"/>
</dbReference>
<dbReference type="InterPro" id="IPR003959">
    <property type="entry name" value="ATPase_AAA_core"/>
</dbReference>
<protein>
    <recommendedName>
        <fullName evidence="1">AAA+ ATPase domain-containing protein</fullName>
    </recommendedName>
</protein>
<dbReference type="Pfam" id="PF00004">
    <property type="entry name" value="AAA"/>
    <property type="match status" value="1"/>
</dbReference>
<keyword evidence="3" id="KW-1185">Reference proteome</keyword>
<dbReference type="InterPro" id="IPR027417">
    <property type="entry name" value="P-loop_NTPase"/>
</dbReference>
<feature type="non-terminal residue" evidence="2">
    <location>
        <position position="591"/>
    </location>
</feature>
<gene>
    <name evidence="2" type="ORF">C9374_014262</name>
</gene>